<name>A0A329Y5D2_RHITR</name>
<evidence type="ECO:0000313" key="1">
    <source>
        <dbReference type="EMBL" id="RAX38288.1"/>
    </source>
</evidence>
<proteinExistence type="predicted"/>
<dbReference type="AlphaFoldDB" id="A0A329Y5D2"/>
<protein>
    <submittedName>
        <fullName evidence="1">Uncharacterized protein</fullName>
    </submittedName>
</protein>
<gene>
    <name evidence="1" type="ORF">DQ393_27165</name>
</gene>
<comment type="caution">
    <text evidence="1">The sequence shown here is derived from an EMBL/GenBank/DDBJ whole genome shotgun (WGS) entry which is preliminary data.</text>
</comment>
<dbReference type="EMBL" id="QMKK01000054">
    <property type="protein sequence ID" value="RAX38288.1"/>
    <property type="molecule type" value="Genomic_DNA"/>
</dbReference>
<accession>A0A329Y5D2</accession>
<evidence type="ECO:0000313" key="2">
    <source>
        <dbReference type="Proteomes" id="UP000251205"/>
    </source>
</evidence>
<sequence>MGEERAYLSALPVSFWRSDISLPDNKAVMKAESLYHLPTDTCADFRQRHRVFPTGMRSQYRLVELKIIVSNGWIMPLHR</sequence>
<reference evidence="1 2" key="1">
    <citation type="submission" date="2018-06" db="EMBL/GenBank/DDBJ databases">
        <title>Whole Genome Sequence of an efficient microsymbiont, Rhizobium tropici.</title>
        <authorList>
            <person name="Srinivasan R."/>
            <person name="Singh H.V."/>
            <person name="Srivastava R."/>
            <person name="Kumari B."/>
            <person name="Radhakrishna A."/>
        </authorList>
    </citation>
    <scope>NUCLEOTIDE SEQUENCE [LARGE SCALE GENOMIC DNA]</scope>
    <source>
        <strain evidence="1 2">IGFRI Rhizo-19</strain>
    </source>
</reference>
<organism evidence="1 2">
    <name type="scientific">Rhizobium tropici</name>
    <dbReference type="NCBI Taxonomy" id="398"/>
    <lineage>
        <taxon>Bacteria</taxon>
        <taxon>Pseudomonadati</taxon>
        <taxon>Pseudomonadota</taxon>
        <taxon>Alphaproteobacteria</taxon>
        <taxon>Hyphomicrobiales</taxon>
        <taxon>Rhizobiaceae</taxon>
        <taxon>Rhizobium/Agrobacterium group</taxon>
        <taxon>Rhizobium</taxon>
    </lineage>
</organism>
<dbReference type="Proteomes" id="UP000251205">
    <property type="component" value="Unassembled WGS sequence"/>
</dbReference>